<evidence type="ECO:0000313" key="3">
    <source>
        <dbReference type="Proteomes" id="UP001165289"/>
    </source>
</evidence>
<sequence length="622" mass="72075">MDSIEYEAISNYLDSKSYPLHSTKEQKRIIRKKAKRYELVAGKLFRSLEGCQLLVIRHNELEGILKEIYDNSGHQCARYTCNIAKGRYYWPSMYKDIENYVTTCVRCQKNQSSLNSPTTPLKPLPIITKVWYRVGMDLTGPLIESNGYKHILSMIDHFTRWIETRPLKSKEATETNELVESSHKAIKQALVKSLEEKNENWSLFLEEITFSINIRQRATTNFSAFELIHGSRKARLPTEAQNQDYQHPEDSILDQWGGEHQFEKLIDFMQEAHESNSQIAGEQLLHSQNLIKQQFDKKLNPVSSRKLEIGDNVLIENVYRSKKGGKLLDKWIGRYPVTKVNRSTVQILRNKATRCVKRSKVKLYKIPKKAIHALPNKGHLDSQSDENNIQHEISDEDLMIPSSPFTGAEESTFEANVIRKSREEVFEFLNSMKDRIIESIKTNSPLNDFHRELEKRQNFSFKNLLEWSQEHFPSTKIPETRLMTLDTSHEVTEILIQWYLESFETKIPILQYTKEDFELSTKGQQKSMDYITKVLYPVLSVMMINSPKSEKELSVPQLSLQAHFLSDQSLEDLCVTWGGYVHGIELVNTCPMDNFVTLLSLHRDALSTTFNLIQSSPNSNLE</sequence>
<reference evidence="2 3" key="1">
    <citation type="journal article" date="2023" name="BMC Biol.">
        <title>The compact genome of the sponge Oopsacas minuta (Hexactinellida) is lacking key metazoan core genes.</title>
        <authorList>
            <person name="Santini S."/>
            <person name="Schenkelaars Q."/>
            <person name="Jourda C."/>
            <person name="Duchesne M."/>
            <person name="Belahbib H."/>
            <person name="Rocher C."/>
            <person name="Selva M."/>
            <person name="Riesgo A."/>
            <person name="Vervoort M."/>
            <person name="Leys S.P."/>
            <person name="Kodjabachian L."/>
            <person name="Le Bivic A."/>
            <person name="Borchiellini C."/>
            <person name="Claverie J.M."/>
            <person name="Renard E."/>
        </authorList>
    </citation>
    <scope>NUCLEOTIDE SEQUENCE [LARGE SCALE GENOMIC DNA]</scope>
    <source>
        <strain evidence="2">SPO-2</strain>
    </source>
</reference>
<accession>A0AAV7K9J8</accession>
<dbReference type="InterPro" id="IPR041588">
    <property type="entry name" value="Integrase_H2C2"/>
</dbReference>
<comment type="caution">
    <text evidence="2">The sequence shown here is derived from an EMBL/GenBank/DDBJ whole genome shotgun (WGS) entry which is preliminary data.</text>
</comment>
<dbReference type="Proteomes" id="UP001165289">
    <property type="component" value="Unassembled WGS sequence"/>
</dbReference>
<name>A0AAV7K9J8_9METZ</name>
<dbReference type="InterPro" id="IPR050951">
    <property type="entry name" value="Retrovirus_Pol_polyprotein"/>
</dbReference>
<dbReference type="PANTHER" id="PTHR37984:SF5">
    <property type="entry name" value="PROTEIN NYNRIN-LIKE"/>
    <property type="match status" value="1"/>
</dbReference>
<dbReference type="Pfam" id="PF17921">
    <property type="entry name" value="Integrase_H2C2"/>
    <property type="match status" value="1"/>
</dbReference>
<dbReference type="AlphaFoldDB" id="A0AAV7K9J8"/>
<dbReference type="Gene3D" id="3.30.420.10">
    <property type="entry name" value="Ribonuclease H-like superfamily/Ribonuclease H"/>
    <property type="match status" value="2"/>
</dbReference>
<organism evidence="2 3">
    <name type="scientific">Oopsacas minuta</name>
    <dbReference type="NCBI Taxonomy" id="111878"/>
    <lineage>
        <taxon>Eukaryota</taxon>
        <taxon>Metazoa</taxon>
        <taxon>Porifera</taxon>
        <taxon>Hexactinellida</taxon>
        <taxon>Hexasterophora</taxon>
        <taxon>Lyssacinosida</taxon>
        <taxon>Leucopsacidae</taxon>
        <taxon>Oopsacas</taxon>
    </lineage>
</organism>
<dbReference type="GO" id="GO:0003676">
    <property type="term" value="F:nucleic acid binding"/>
    <property type="evidence" value="ECO:0007669"/>
    <property type="project" value="InterPro"/>
</dbReference>
<gene>
    <name evidence="2" type="ORF">LOD99_570</name>
</gene>
<evidence type="ECO:0000259" key="1">
    <source>
        <dbReference type="Pfam" id="PF17921"/>
    </source>
</evidence>
<evidence type="ECO:0000313" key="2">
    <source>
        <dbReference type="EMBL" id="KAI6657828.1"/>
    </source>
</evidence>
<keyword evidence="3" id="KW-1185">Reference proteome</keyword>
<proteinExistence type="predicted"/>
<dbReference type="InterPro" id="IPR036397">
    <property type="entry name" value="RNaseH_sf"/>
</dbReference>
<dbReference type="InterPro" id="IPR012337">
    <property type="entry name" value="RNaseH-like_sf"/>
</dbReference>
<feature type="domain" description="Integrase zinc-binding" evidence="1">
    <location>
        <begin position="59"/>
        <end position="112"/>
    </location>
</feature>
<dbReference type="EMBL" id="JAKMXF010000111">
    <property type="protein sequence ID" value="KAI6657828.1"/>
    <property type="molecule type" value="Genomic_DNA"/>
</dbReference>
<dbReference type="PANTHER" id="PTHR37984">
    <property type="entry name" value="PROTEIN CBG26694"/>
    <property type="match status" value="1"/>
</dbReference>
<protein>
    <recommendedName>
        <fullName evidence="1">Integrase zinc-binding domain-containing protein</fullName>
    </recommendedName>
</protein>
<dbReference type="SUPFAM" id="SSF53098">
    <property type="entry name" value="Ribonuclease H-like"/>
    <property type="match status" value="1"/>
</dbReference>
<dbReference type="Gene3D" id="1.10.340.70">
    <property type="match status" value="1"/>
</dbReference>